<evidence type="ECO:0000313" key="3">
    <source>
        <dbReference type="Proteomes" id="UP000585258"/>
    </source>
</evidence>
<sequence length="120" mass="13108">MNKNLVSTLFKSLLFGIVWASIAFVLAIILVKLKHYNLKDILFIEGILLITISILSSIGGNPTGLSMQGISNPTLTSYANLETTRSEREKNPMKQTVSFALSSIALILGGLLLILLNYII</sequence>
<keyword evidence="1" id="KW-1133">Transmembrane helix</keyword>
<dbReference type="AlphaFoldDB" id="A0A7X0SDP0"/>
<evidence type="ECO:0000256" key="1">
    <source>
        <dbReference type="SAM" id="Phobius"/>
    </source>
</evidence>
<accession>A0A7X0SDP0</accession>
<comment type="caution">
    <text evidence="2">The sequence shown here is derived from an EMBL/GenBank/DDBJ whole genome shotgun (WGS) entry which is preliminary data.</text>
</comment>
<feature type="transmembrane region" description="Helical" evidence="1">
    <location>
        <begin position="12"/>
        <end position="30"/>
    </location>
</feature>
<protein>
    <submittedName>
        <fullName evidence="2">Uncharacterized protein</fullName>
    </submittedName>
</protein>
<dbReference type="RefSeq" id="WP_185164924.1">
    <property type="nucleotide sequence ID" value="NZ_JACKWY010000008.1"/>
</dbReference>
<feature type="transmembrane region" description="Helical" evidence="1">
    <location>
        <begin position="42"/>
        <end position="59"/>
    </location>
</feature>
<evidence type="ECO:0000313" key="2">
    <source>
        <dbReference type="EMBL" id="MBB6715723.1"/>
    </source>
</evidence>
<organism evidence="2 3">
    <name type="scientific">Clostridium gasigenes</name>
    <dbReference type="NCBI Taxonomy" id="94869"/>
    <lineage>
        <taxon>Bacteria</taxon>
        <taxon>Bacillati</taxon>
        <taxon>Bacillota</taxon>
        <taxon>Clostridia</taxon>
        <taxon>Eubacteriales</taxon>
        <taxon>Clostridiaceae</taxon>
        <taxon>Clostridium</taxon>
    </lineage>
</organism>
<gene>
    <name evidence="2" type="ORF">H7E68_13510</name>
</gene>
<dbReference type="Proteomes" id="UP000585258">
    <property type="component" value="Unassembled WGS sequence"/>
</dbReference>
<keyword evidence="1" id="KW-0812">Transmembrane</keyword>
<reference evidence="2 3" key="1">
    <citation type="submission" date="2020-08" db="EMBL/GenBank/DDBJ databases">
        <title>Clostridia isolated from Swiss meat.</title>
        <authorList>
            <person name="Wambui J."/>
            <person name="Stevens M.J.A."/>
            <person name="Stephan R."/>
        </authorList>
    </citation>
    <scope>NUCLEOTIDE SEQUENCE [LARGE SCALE GENOMIC DNA]</scope>
    <source>
        <strain evidence="2 3">CM001</strain>
    </source>
</reference>
<feature type="transmembrane region" description="Helical" evidence="1">
    <location>
        <begin position="97"/>
        <end position="119"/>
    </location>
</feature>
<dbReference type="EMBL" id="JACKWY010000008">
    <property type="protein sequence ID" value="MBB6715723.1"/>
    <property type="molecule type" value="Genomic_DNA"/>
</dbReference>
<name>A0A7X0SDP0_9CLOT</name>
<keyword evidence="1" id="KW-0472">Membrane</keyword>
<proteinExistence type="predicted"/>